<protein>
    <submittedName>
        <fullName evidence="2">Uncharacterized protein</fullName>
    </submittedName>
</protein>
<reference evidence="2 3" key="1">
    <citation type="submission" date="2023-02" db="EMBL/GenBank/DDBJ databases">
        <title>LHISI_Scaffold_Assembly.</title>
        <authorList>
            <person name="Stuart O.P."/>
            <person name="Cleave R."/>
            <person name="Magrath M.J.L."/>
            <person name="Mikheyev A.S."/>
        </authorList>
    </citation>
    <scope>NUCLEOTIDE SEQUENCE [LARGE SCALE GENOMIC DNA]</scope>
    <source>
        <strain evidence="2">Daus_M_001</strain>
        <tissue evidence="2">Leg muscle</tissue>
    </source>
</reference>
<accession>A0ABQ9HT44</accession>
<keyword evidence="1" id="KW-1133">Transmembrane helix</keyword>
<comment type="caution">
    <text evidence="2">The sequence shown here is derived from an EMBL/GenBank/DDBJ whole genome shotgun (WGS) entry which is preliminary data.</text>
</comment>
<evidence type="ECO:0000313" key="2">
    <source>
        <dbReference type="EMBL" id="KAJ8887407.1"/>
    </source>
</evidence>
<organism evidence="2 3">
    <name type="scientific">Dryococelus australis</name>
    <dbReference type="NCBI Taxonomy" id="614101"/>
    <lineage>
        <taxon>Eukaryota</taxon>
        <taxon>Metazoa</taxon>
        <taxon>Ecdysozoa</taxon>
        <taxon>Arthropoda</taxon>
        <taxon>Hexapoda</taxon>
        <taxon>Insecta</taxon>
        <taxon>Pterygota</taxon>
        <taxon>Neoptera</taxon>
        <taxon>Polyneoptera</taxon>
        <taxon>Phasmatodea</taxon>
        <taxon>Verophasmatodea</taxon>
        <taxon>Anareolatae</taxon>
        <taxon>Phasmatidae</taxon>
        <taxon>Eurycanthinae</taxon>
        <taxon>Dryococelus</taxon>
    </lineage>
</organism>
<name>A0ABQ9HT44_9NEOP</name>
<keyword evidence="1" id="KW-0472">Membrane</keyword>
<evidence type="ECO:0000313" key="3">
    <source>
        <dbReference type="Proteomes" id="UP001159363"/>
    </source>
</evidence>
<gene>
    <name evidence="2" type="ORF">PR048_013622</name>
</gene>
<proteinExistence type="predicted"/>
<feature type="transmembrane region" description="Helical" evidence="1">
    <location>
        <begin position="40"/>
        <end position="62"/>
    </location>
</feature>
<sequence length="68" mass="7373">MVPTSTFTSRMCLCTWTQSCAMIQGNLVSAFSQDALSSVFAPKMMVVMLNNAAIGIITSFFLKMLTPS</sequence>
<keyword evidence="3" id="KW-1185">Reference proteome</keyword>
<evidence type="ECO:0000256" key="1">
    <source>
        <dbReference type="SAM" id="Phobius"/>
    </source>
</evidence>
<dbReference type="EMBL" id="JARBHB010000004">
    <property type="protein sequence ID" value="KAJ8887407.1"/>
    <property type="molecule type" value="Genomic_DNA"/>
</dbReference>
<keyword evidence="1" id="KW-0812">Transmembrane</keyword>
<dbReference type="Proteomes" id="UP001159363">
    <property type="component" value="Chromosome X"/>
</dbReference>